<dbReference type="RefSeq" id="WP_335736200.1">
    <property type="nucleotide sequence ID" value="NZ_JALAAR010000008.1"/>
</dbReference>
<dbReference type="Proteomes" id="UP001375382">
    <property type="component" value="Unassembled WGS sequence"/>
</dbReference>
<dbReference type="GO" id="GO:0051301">
    <property type="term" value="P:cell division"/>
    <property type="evidence" value="ECO:0007669"/>
    <property type="project" value="UniProtKB-KW"/>
</dbReference>
<evidence type="ECO:0000313" key="13">
    <source>
        <dbReference type="Proteomes" id="UP001375382"/>
    </source>
</evidence>
<keyword evidence="8" id="KW-0131">Cell cycle</keyword>
<proteinExistence type="inferred from homology"/>
<keyword evidence="4" id="KW-0963">Cytoplasm</keyword>
<dbReference type="EMBL" id="JALAAR010000008">
    <property type="protein sequence ID" value="MEH8017791.1"/>
    <property type="molecule type" value="Genomic_DNA"/>
</dbReference>
<keyword evidence="7" id="KW-0717">Septation</keyword>
<comment type="function">
    <text evidence="9">Activator of cell division through the inhibition of FtsZ GTPase activity, therefore promoting FtsZ assembly into bundles of protofilaments necessary for the formation of the division Z ring. It is recruited early at mid-cell but it is not essential for cell division.</text>
</comment>
<comment type="subcellular location">
    <subcellularLocation>
        <location evidence="1">Cytoplasm</location>
    </subcellularLocation>
</comment>
<dbReference type="Pfam" id="PF05164">
    <property type="entry name" value="ZapA"/>
    <property type="match status" value="1"/>
</dbReference>
<sequence>MSVSQPVLAVTVFGRDYQFKVPQGQQTQLQQLADSLNEKLSVLHSQSPLSSRDQLLVLTTLNTLLELSQLQQQSAQAQRSISNLLQQISGQLKPA</sequence>
<dbReference type="InterPro" id="IPR042233">
    <property type="entry name" value="Cell_div_ZapA_N"/>
</dbReference>
<comment type="caution">
    <text evidence="12">The sequence shown here is derived from an EMBL/GenBank/DDBJ whole genome shotgun (WGS) entry which is preliminary data.</text>
</comment>
<name>A0ABU8C776_9GAMM</name>
<gene>
    <name evidence="12" type="primary">zapA</name>
    <name evidence="12" type="ORF">MN202_11130</name>
</gene>
<evidence type="ECO:0000256" key="1">
    <source>
        <dbReference type="ARBA" id="ARBA00004496"/>
    </source>
</evidence>
<dbReference type="SUPFAM" id="SSF102829">
    <property type="entry name" value="Cell division protein ZapA-like"/>
    <property type="match status" value="1"/>
</dbReference>
<evidence type="ECO:0000256" key="3">
    <source>
        <dbReference type="ARBA" id="ARBA00015195"/>
    </source>
</evidence>
<dbReference type="InterPro" id="IPR007838">
    <property type="entry name" value="Cell_div_ZapA-like"/>
</dbReference>
<keyword evidence="6" id="KW-0175">Coiled coil</keyword>
<protein>
    <recommendedName>
        <fullName evidence="3">Cell division protein ZapA</fullName>
    </recommendedName>
    <alternativeName>
        <fullName evidence="11">Z ring-associated protein ZapA</fullName>
    </alternativeName>
</protein>
<comment type="subunit">
    <text evidence="10">Homodimer. Interacts with FtsZ.</text>
</comment>
<keyword evidence="5 12" id="KW-0132">Cell division</keyword>
<evidence type="ECO:0000256" key="5">
    <source>
        <dbReference type="ARBA" id="ARBA00022618"/>
    </source>
</evidence>
<evidence type="ECO:0000313" key="12">
    <source>
        <dbReference type="EMBL" id="MEH8017791.1"/>
    </source>
</evidence>
<evidence type="ECO:0000256" key="9">
    <source>
        <dbReference type="ARBA" id="ARBA00024910"/>
    </source>
</evidence>
<evidence type="ECO:0000256" key="2">
    <source>
        <dbReference type="ARBA" id="ARBA00010074"/>
    </source>
</evidence>
<dbReference type="InterPro" id="IPR036192">
    <property type="entry name" value="Cell_div_ZapA-like_sf"/>
</dbReference>
<dbReference type="PANTHER" id="PTHR34981:SF1">
    <property type="entry name" value="CELL DIVISION PROTEIN ZAPA"/>
    <property type="match status" value="1"/>
</dbReference>
<reference evidence="12 13" key="1">
    <citation type="journal article" date="2023" name="Ecotoxicol. Environ. Saf.">
        <title>Mercury remediation potential of mercury-resistant strain Rheinheimera metallidurans sp. nov. isolated from a municipal waste dumping site.</title>
        <authorList>
            <person name="Yadav V."/>
            <person name="Manjhi A."/>
            <person name="Vadakedath N."/>
        </authorList>
    </citation>
    <scope>NUCLEOTIDE SEQUENCE [LARGE SCALE GENOMIC DNA]</scope>
    <source>
        <strain evidence="12 13">E-49</strain>
    </source>
</reference>
<evidence type="ECO:0000256" key="4">
    <source>
        <dbReference type="ARBA" id="ARBA00022490"/>
    </source>
</evidence>
<evidence type="ECO:0000256" key="8">
    <source>
        <dbReference type="ARBA" id="ARBA00023306"/>
    </source>
</evidence>
<evidence type="ECO:0000256" key="11">
    <source>
        <dbReference type="ARBA" id="ARBA00033158"/>
    </source>
</evidence>
<evidence type="ECO:0000256" key="10">
    <source>
        <dbReference type="ARBA" id="ARBA00026068"/>
    </source>
</evidence>
<keyword evidence="13" id="KW-1185">Reference proteome</keyword>
<evidence type="ECO:0000256" key="6">
    <source>
        <dbReference type="ARBA" id="ARBA00023054"/>
    </source>
</evidence>
<accession>A0ABU8C776</accession>
<dbReference type="PANTHER" id="PTHR34981">
    <property type="entry name" value="CELL DIVISION PROTEIN ZAPA"/>
    <property type="match status" value="1"/>
</dbReference>
<comment type="similarity">
    <text evidence="2">Belongs to the ZapA family. Type 1 subfamily.</text>
</comment>
<dbReference type="Gene3D" id="3.30.160.880">
    <property type="entry name" value="Cell division protein ZapA protomer, N-terminal domain"/>
    <property type="match status" value="1"/>
</dbReference>
<organism evidence="12 13">
    <name type="scientific">Rheinheimera muenzenbergensis</name>
    <dbReference type="NCBI Taxonomy" id="1193628"/>
    <lineage>
        <taxon>Bacteria</taxon>
        <taxon>Pseudomonadati</taxon>
        <taxon>Pseudomonadota</taxon>
        <taxon>Gammaproteobacteria</taxon>
        <taxon>Chromatiales</taxon>
        <taxon>Chromatiaceae</taxon>
        <taxon>Rheinheimera</taxon>
    </lineage>
</organism>
<evidence type="ECO:0000256" key="7">
    <source>
        <dbReference type="ARBA" id="ARBA00023210"/>
    </source>
</evidence>